<dbReference type="EMBL" id="FOTK01000026">
    <property type="protein sequence ID" value="SFM30755.1"/>
    <property type="molecule type" value="Genomic_DNA"/>
</dbReference>
<accession>A0A1I4PTQ7</accession>
<dbReference type="GO" id="GO:0003677">
    <property type="term" value="F:DNA binding"/>
    <property type="evidence" value="ECO:0007669"/>
    <property type="project" value="UniProtKB-KW"/>
</dbReference>
<name>A0A1I4PTQ7_9HYPH</name>
<dbReference type="STRING" id="582667.SAMN05192568_102636"/>
<sequence>MPDRWEVVRTADRLHEAGVRVSVRNVIPELRNGGSHRAVGALLREWKAQRNYRPRLEPKGLPERVQASLANAVSEMWLAARAEAAAELVAERDRLEVDRRAALEIMDEALARLDVAEAETARLRERLARHEEHD</sequence>
<evidence type="ECO:0000259" key="2">
    <source>
        <dbReference type="Pfam" id="PF11740"/>
    </source>
</evidence>
<dbReference type="Pfam" id="PF11740">
    <property type="entry name" value="KfrA_N"/>
    <property type="match status" value="1"/>
</dbReference>
<reference evidence="4" key="1">
    <citation type="submission" date="2016-10" db="EMBL/GenBank/DDBJ databases">
        <authorList>
            <person name="Varghese N."/>
            <person name="Submissions S."/>
        </authorList>
    </citation>
    <scope>NUCLEOTIDE SEQUENCE [LARGE SCALE GENOMIC DNA]</scope>
    <source>
        <strain evidence="4">BL36</strain>
    </source>
</reference>
<evidence type="ECO:0000313" key="3">
    <source>
        <dbReference type="EMBL" id="SFM30755.1"/>
    </source>
</evidence>
<evidence type="ECO:0000313" key="4">
    <source>
        <dbReference type="Proteomes" id="UP000199048"/>
    </source>
</evidence>
<gene>
    <name evidence="3" type="ORF">SAMN05192568_102636</name>
</gene>
<feature type="coiled-coil region" evidence="1">
    <location>
        <begin position="99"/>
        <end position="133"/>
    </location>
</feature>
<organism evidence="3 4">
    <name type="scientific">Methylobacterium pseudosasicola</name>
    <dbReference type="NCBI Taxonomy" id="582667"/>
    <lineage>
        <taxon>Bacteria</taxon>
        <taxon>Pseudomonadati</taxon>
        <taxon>Pseudomonadota</taxon>
        <taxon>Alphaproteobacteria</taxon>
        <taxon>Hyphomicrobiales</taxon>
        <taxon>Methylobacteriaceae</taxon>
        <taxon>Methylobacterium</taxon>
    </lineage>
</organism>
<evidence type="ECO:0000256" key="1">
    <source>
        <dbReference type="SAM" id="Coils"/>
    </source>
</evidence>
<dbReference type="Proteomes" id="UP000199048">
    <property type="component" value="Unassembled WGS sequence"/>
</dbReference>
<dbReference type="InterPro" id="IPR021104">
    <property type="entry name" value="KfrA_DNA-bd_N"/>
</dbReference>
<proteinExistence type="predicted"/>
<keyword evidence="3" id="KW-0238">DNA-binding</keyword>
<dbReference type="OrthoDB" id="8004505at2"/>
<dbReference type="AlphaFoldDB" id="A0A1I4PTQ7"/>
<keyword evidence="1" id="KW-0175">Coiled coil</keyword>
<dbReference type="RefSeq" id="WP_092044005.1">
    <property type="nucleotide sequence ID" value="NZ_FOTK01000026.1"/>
</dbReference>
<protein>
    <submittedName>
        <fullName evidence="3">Replication region DNA-binding N-term</fullName>
    </submittedName>
</protein>
<feature type="domain" description="KfrA N-terminal DNA-binding" evidence="2">
    <location>
        <begin position="6"/>
        <end position="119"/>
    </location>
</feature>
<keyword evidence="4" id="KW-1185">Reference proteome</keyword>